<evidence type="ECO:0000313" key="1">
    <source>
        <dbReference type="EMBL" id="KAI9509900.1"/>
    </source>
</evidence>
<protein>
    <submittedName>
        <fullName evidence="1">Uncharacterized protein</fullName>
    </submittedName>
</protein>
<accession>A0ACC0UDU2</accession>
<sequence length="769" mass="83130">MANTIPPCSCFPAESLTHITSFLDPVSLCSLAQANRKLYEHVSDDNTWRRAFISQFLGVSPEDALNEAKALTFRLTEKTWKIEFVRRHIIRGLWSRSKYTVISHRPFYVPISVIHVMADYALLTASTQYGVVARSFPFRNNKVLKGYLYATGIPPGLGNGLPNINFMPNISACVLASDGTTAKVLWGRQDGSVVAVFHPRTMSGTQAPAHILASSARQEHEGAVLDGTWAANGEAFVTAGSDGHVKVWTITPFRCAWTSERHLFGLEIDAILKVAEDLDNGIVVAASRRGDVVLWSGLDASLGAADVPSHNVQRLCIPVHTFPIPDVDSDSVPQPMEISALFLQVSSPTKLSILAYYRNVSRFYRCSVDFLSKQADVKAFGDAASGNIRCIQPAFSNNPAEASFILAGTQLGKISIYDWGTTLLSDLVPASRHVDVFPDAHVTNLAMNPFVIVAGSSRGTIMVLDILTLETLGSFTAPMNHDVRQIELAGDVLVASVGSKVLAWSAGHFSSGGKNPTKMKGKGKHGGHGKWFKQAQLRNDIAEASDLVEGTPLQCSLGAEREQLMQLHALGLSEREAVEYALMLSRDEELARLGSGGGEHVRQEGVFDAEESSRSQSESSPSSPSSSSIRQYSPPPLRHSTSVSSTGSRGHRIPLLASPTSSNVKVQVSPRFYSEPRVAGGLLGSPPDSATMSSQESRSLPSRSSALGPITAPSKQREKRSAWSKPLPGVGLSPRTNWKVEANEDLELRFALEQSLAEAQSCEKDMVGT</sequence>
<reference evidence="1" key="1">
    <citation type="submission" date="2021-03" db="EMBL/GenBank/DDBJ databases">
        <title>Evolutionary priming and transition to the ectomycorrhizal habit in an iconic lineage of mushroom-forming fungi: is preadaptation a requirement?</title>
        <authorList>
            <consortium name="DOE Joint Genome Institute"/>
            <person name="Looney B.P."/>
            <person name="Miyauchi S."/>
            <person name="Morin E."/>
            <person name="Drula E."/>
            <person name="Courty P.E."/>
            <person name="Chicoki N."/>
            <person name="Fauchery L."/>
            <person name="Kohler A."/>
            <person name="Kuo A."/>
            <person name="LaButti K."/>
            <person name="Pangilinan J."/>
            <person name="Lipzen A."/>
            <person name="Riley R."/>
            <person name="Andreopoulos W."/>
            <person name="He G."/>
            <person name="Johnson J."/>
            <person name="Barry K.W."/>
            <person name="Grigoriev I.V."/>
            <person name="Nagy L."/>
            <person name="Hibbett D."/>
            <person name="Henrissat B."/>
            <person name="Matheny P.B."/>
            <person name="Labbe J."/>
            <person name="Martin A.F."/>
        </authorList>
    </citation>
    <scope>NUCLEOTIDE SEQUENCE</scope>
    <source>
        <strain evidence="1">BPL698</strain>
    </source>
</reference>
<keyword evidence="2" id="KW-1185">Reference proteome</keyword>
<dbReference type="EMBL" id="JAGFNK010000053">
    <property type="protein sequence ID" value="KAI9509900.1"/>
    <property type="molecule type" value="Genomic_DNA"/>
</dbReference>
<gene>
    <name evidence="1" type="ORF">F5148DRAFT_977577</name>
</gene>
<comment type="caution">
    <text evidence="1">The sequence shown here is derived from an EMBL/GenBank/DDBJ whole genome shotgun (WGS) entry which is preliminary data.</text>
</comment>
<evidence type="ECO:0000313" key="2">
    <source>
        <dbReference type="Proteomes" id="UP001207468"/>
    </source>
</evidence>
<name>A0ACC0UDU2_9AGAM</name>
<organism evidence="1 2">
    <name type="scientific">Russula earlei</name>
    <dbReference type="NCBI Taxonomy" id="71964"/>
    <lineage>
        <taxon>Eukaryota</taxon>
        <taxon>Fungi</taxon>
        <taxon>Dikarya</taxon>
        <taxon>Basidiomycota</taxon>
        <taxon>Agaricomycotina</taxon>
        <taxon>Agaricomycetes</taxon>
        <taxon>Russulales</taxon>
        <taxon>Russulaceae</taxon>
        <taxon>Russula</taxon>
    </lineage>
</organism>
<dbReference type="Proteomes" id="UP001207468">
    <property type="component" value="Unassembled WGS sequence"/>
</dbReference>
<proteinExistence type="predicted"/>